<dbReference type="GO" id="GO:0005739">
    <property type="term" value="C:mitochondrion"/>
    <property type="evidence" value="ECO:0007669"/>
    <property type="project" value="TreeGrafter"/>
</dbReference>
<evidence type="ECO:0000313" key="3">
    <source>
        <dbReference type="EMBL" id="CAG9288228.1"/>
    </source>
</evidence>
<protein>
    <recommendedName>
        <fullName evidence="2">NAD(P)-binding domain-containing protein</fullName>
    </recommendedName>
</protein>
<dbReference type="InterPro" id="IPR016040">
    <property type="entry name" value="NAD(P)-bd_dom"/>
</dbReference>
<dbReference type="InterPro" id="IPR051207">
    <property type="entry name" value="ComplexI_NDUFA9_subunit"/>
</dbReference>
<feature type="signal peptide" evidence="1">
    <location>
        <begin position="1"/>
        <end position="21"/>
    </location>
</feature>
<dbReference type="GO" id="GO:0044877">
    <property type="term" value="F:protein-containing complex binding"/>
    <property type="evidence" value="ECO:0007669"/>
    <property type="project" value="TreeGrafter"/>
</dbReference>
<evidence type="ECO:0000256" key="1">
    <source>
        <dbReference type="SAM" id="SignalP"/>
    </source>
</evidence>
<sequence>MKSSALLSLVILFGTASLGQAFAPDPIQARLSYQSISSAVTSSRTDDMELGSTASSRRAFFQILSASSLLVKPLLFPQSVVAAESTKILVLGGTGFVGSQVMSTLRDMGIETIATSRDGRDGTIALDLTSENVQDQIQKLSQGCAAVISCVGAIGTADDKAVNSGTGLAASAAKAAGVSRFVYITVAPEVKEFARDIDFLKGYMEGKSFSRETVLAAFDGKATLIEPTFIYGGGSFELNPPRVASFYGQFIEGLLSSSPIRTLERVLSPGIIKIALEPPVPVEAVAQAAVAGALGKTDSILDSYDKIKSASRTL</sequence>
<keyword evidence="1" id="KW-0732">Signal</keyword>
<dbReference type="OMA" id="PPIMETS"/>
<dbReference type="PANTHER" id="PTHR12126">
    <property type="entry name" value="NADH-UBIQUINONE OXIDOREDUCTASE 39 KDA SUBUNIT-RELATED"/>
    <property type="match status" value="1"/>
</dbReference>
<accession>A0A8J9X9U8</accession>
<gene>
    <name evidence="3" type="ORF">PTTT1_LOCUS37925</name>
</gene>
<dbReference type="EMBL" id="OU594944">
    <property type="protein sequence ID" value="CAG9288228.1"/>
    <property type="molecule type" value="Genomic_DNA"/>
</dbReference>
<dbReference type="SUPFAM" id="SSF51735">
    <property type="entry name" value="NAD(P)-binding Rossmann-fold domains"/>
    <property type="match status" value="1"/>
</dbReference>
<dbReference type="InterPro" id="IPR036291">
    <property type="entry name" value="NAD(P)-bd_dom_sf"/>
</dbReference>
<feature type="chain" id="PRO_5035419722" description="NAD(P)-binding domain-containing protein" evidence="1">
    <location>
        <begin position="22"/>
        <end position="314"/>
    </location>
</feature>
<reference evidence="3" key="1">
    <citation type="submission" date="2022-02" db="EMBL/GenBank/DDBJ databases">
        <authorList>
            <person name="Giguere J D."/>
        </authorList>
    </citation>
    <scope>NUCLEOTIDE SEQUENCE</scope>
    <source>
        <strain evidence="3">CCAP 1055/1</strain>
    </source>
</reference>
<evidence type="ECO:0000259" key="2">
    <source>
        <dbReference type="Pfam" id="PF13460"/>
    </source>
</evidence>
<dbReference type="Proteomes" id="UP000836788">
    <property type="component" value="Chromosome 3"/>
</dbReference>
<dbReference type="PANTHER" id="PTHR12126:SF16">
    <property type="entry name" value="MIOREX COMPLEX COMPONENT 2"/>
    <property type="match status" value="1"/>
</dbReference>
<name>A0A8J9X9U8_PHATR</name>
<dbReference type="Gene3D" id="3.40.50.720">
    <property type="entry name" value="NAD(P)-binding Rossmann-like Domain"/>
    <property type="match status" value="1"/>
</dbReference>
<dbReference type="Pfam" id="PF13460">
    <property type="entry name" value="NAD_binding_10"/>
    <property type="match status" value="1"/>
</dbReference>
<feature type="domain" description="NAD(P)-binding" evidence="2">
    <location>
        <begin position="92"/>
        <end position="225"/>
    </location>
</feature>
<proteinExistence type="predicted"/>
<dbReference type="AlphaFoldDB" id="A0A8J9X9U8"/>
<organism evidence="3">
    <name type="scientific">Phaeodactylum tricornutum</name>
    <name type="common">Diatom</name>
    <dbReference type="NCBI Taxonomy" id="2850"/>
    <lineage>
        <taxon>Eukaryota</taxon>
        <taxon>Sar</taxon>
        <taxon>Stramenopiles</taxon>
        <taxon>Ochrophyta</taxon>
        <taxon>Bacillariophyta</taxon>
        <taxon>Bacillariophyceae</taxon>
        <taxon>Bacillariophycidae</taxon>
        <taxon>Naviculales</taxon>
        <taxon>Phaeodactylaceae</taxon>
        <taxon>Phaeodactylum</taxon>
    </lineage>
</organism>